<dbReference type="EMBL" id="DXET01000288">
    <property type="protein sequence ID" value="HIX82816.1"/>
    <property type="molecule type" value="Genomic_DNA"/>
</dbReference>
<reference evidence="2" key="1">
    <citation type="journal article" date="2021" name="PeerJ">
        <title>Extensive microbial diversity within the chicken gut microbiome revealed by metagenomics and culture.</title>
        <authorList>
            <person name="Gilroy R."/>
            <person name="Ravi A."/>
            <person name="Getino M."/>
            <person name="Pursley I."/>
            <person name="Horton D.L."/>
            <person name="Alikhan N.F."/>
            <person name="Baker D."/>
            <person name="Gharbi K."/>
            <person name="Hall N."/>
            <person name="Watson M."/>
            <person name="Adriaenssens E.M."/>
            <person name="Foster-Nyarko E."/>
            <person name="Jarju S."/>
            <person name="Secka A."/>
            <person name="Antonio M."/>
            <person name="Oren A."/>
            <person name="Chaudhuri R.R."/>
            <person name="La Ragione R."/>
            <person name="Hildebrand F."/>
            <person name="Pallen M.J."/>
        </authorList>
    </citation>
    <scope>NUCLEOTIDE SEQUENCE</scope>
    <source>
        <strain evidence="2">ChiGjej1B1-14440</strain>
    </source>
</reference>
<evidence type="ECO:0000313" key="3">
    <source>
        <dbReference type="Proteomes" id="UP000886724"/>
    </source>
</evidence>
<evidence type="ECO:0000313" key="2">
    <source>
        <dbReference type="EMBL" id="HIX82816.1"/>
    </source>
</evidence>
<comment type="caution">
    <text evidence="2">The sequence shown here is derived from an EMBL/GenBank/DDBJ whole genome shotgun (WGS) entry which is preliminary data.</text>
</comment>
<name>A0A9D1XP70_9FIRM</name>
<feature type="transmembrane region" description="Helical" evidence="1">
    <location>
        <begin position="12"/>
        <end position="31"/>
    </location>
</feature>
<accession>A0A9D1XP70</accession>
<keyword evidence="1" id="KW-1133">Transmembrane helix</keyword>
<dbReference type="AlphaFoldDB" id="A0A9D1XP70"/>
<organism evidence="2 3">
    <name type="scientific">Candidatus Erysipelatoclostridium merdavium</name>
    <dbReference type="NCBI Taxonomy" id="2838566"/>
    <lineage>
        <taxon>Bacteria</taxon>
        <taxon>Bacillati</taxon>
        <taxon>Bacillota</taxon>
        <taxon>Erysipelotrichia</taxon>
        <taxon>Erysipelotrichales</taxon>
        <taxon>Erysipelotrichales incertae sedis</taxon>
    </lineage>
</organism>
<reference evidence="2" key="2">
    <citation type="submission" date="2021-04" db="EMBL/GenBank/DDBJ databases">
        <authorList>
            <person name="Gilroy R."/>
        </authorList>
    </citation>
    <scope>NUCLEOTIDE SEQUENCE</scope>
    <source>
        <strain evidence="2">ChiGjej1B1-14440</strain>
    </source>
</reference>
<protein>
    <submittedName>
        <fullName evidence="2">Uncharacterized protein</fullName>
    </submittedName>
</protein>
<dbReference type="Proteomes" id="UP000886724">
    <property type="component" value="Unassembled WGS sequence"/>
</dbReference>
<keyword evidence="1" id="KW-0472">Membrane</keyword>
<keyword evidence="1" id="KW-0812">Transmembrane</keyword>
<gene>
    <name evidence="2" type="ORF">H9980_12745</name>
</gene>
<evidence type="ECO:0000256" key="1">
    <source>
        <dbReference type="SAM" id="Phobius"/>
    </source>
</evidence>
<proteinExistence type="predicted"/>
<sequence length="76" mass="8975">MKRSGVRINKKFIIIASLVIVLLFGIYYVYYKINLTPIENDIKEITSLKQGTYESFYPSTIPYIILTVENNEYRFN</sequence>